<dbReference type="RefSeq" id="XP_026728186.1">
    <property type="nucleotide sequence ID" value="XM_026872385.1"/>
</dbReference>
<accession>A0A7E5VJ11</accession>
<dbReference type="OrthoDB" id="6881329at2759"/>
<dbReference type="InParanoid" id="A0A7E5VJ11"/>
<dbReference type="Proteomes" id="UP000322000">
    <property type="component" value="Chromosome 5"/>
</dbReference>
<proteinExistence type="predicted"/>
<evidence type="ECO:0000313" key="2">
    <source>
        <dbReference type="RefSeq" id="XP_026728186.1"/>
    </source>
</evidence>
<evidence type="ECO:0000313" key="1">
    <source>
        <dbReference type="Proteomes" id="UP000322000"/>
    </source>
</evidence>
<dbReference type="GeneID" id="113494178"/>
<dbReference type="AlphaFoldDB" id="A0A7E5VJ11"/>
<gene>
    <name evidence="2" type="primary">LOC113494178</name>
</gene>
<organism evidence="1 2">
    <name type="scientific">Trichoplusia ni</name>
    <name type="common">Cabbage looper</name>
    <dbReference type="NCBI Taxonomy" id="7111"/>
    <lineage>
        <taxon>Eukaryota</taxon>
        <taxon>Metazoa</taxon>
        <taxon>Ecdysozoa</taxon>
        <taxon>Arthropoda</taxon>
        <taxon>Hexapoda</taxon>
        <taxon>Insecta</taxon>
        <taxon>Pterygota</taxon>
        <taxon>Neoptera</taxon>
        <taxon>Endopterygota</taxon>
        <taxon>Lepidoptera</taxon>
        <taxon>Glossata</taxon>
        <taxon>Ditrysia</taxon>
        <taxon>Noctuoidea</taxon>
        <taxon>Noctuidae</taxon>
        <taxon>Plusiinae</taxon>
        <taxon>Trichoplusia</taxon>
    </lineage>
</organism>
<protein>
    <submittedName>
        <fullName evidence="2">Uncharacterized protein LOC113494178</fullName>
    </submittedName>
</protein>
<dbReference type="KEGG" id="tnl:113494178"/>
<name>A0A7E5VJ11_TRINI</name>
<sequence length="741" mass="85790">MDISYDDEVVKQCFKCNESLVDTLNIVKNSTNRTIILWNKFQIFVYEEFDFGKPAKALLLNFQIQDLIFHGNYLICLDCSGNVHTTSLKFKNAAQNSFVFPFQPRERNVVAITLYDDDNVLCLKHESSTYLLSLHKINSELSLYNNVIITYKERLPLQKTNKFKMKVQAITENHLDNIKKLSKEVFVSRNKYKLVVISFDNLNIFGCILYSSMTEECITLKKIYSCPSEICDLQITETGDLNIGLTIGTLLRISLRDLQNPETIHLNIAINKYLVYNENIIYSDGESMWRAENLGSKHMKFSQLFIRHVKDFIKHRDQIICTTFMNLIYLFSIDNDISNLKQQTTEEYCSANTVLNHSKCLKKIMDEVETNHKLIKTLTKENNYITALSLSNRQDVMDQIMKEKVIVYENYQDAIAENDDIILTNNFTEYFDSESLFFLIKISSTTDHKLSEILSNAIGDLRFHITFGSSKKLLKTVSIKVTGPIKKTSLLIPLKNNMVDTTEFNVLIKMLASIPGAMDAKRKMWTVLYRKNVKLLSEHFIKFNLRTNKQLCLKTPQVSLDELILQAAEINFGNLFHFIDTLKVKPASKEWKLYVRLPDDYQNVFLNKDLYTKHLNSNKVNFFLDQFTSDDFLKSKSNLTFNIGNEKVKVEIYNDGFTRPLLKILSENMKIALNIRNFLADLIYYVFTGFSPGKEFVHLSTYTTLENLQKAVSDCARDSPQEDIEELVDKFERDVVGVLPI</sequence>
<keyword evidence="1" id="KW-1185">Reference proteome</keyword>
<reference evidence="2" key="1">
    <citation type="submission" date="2025-08" db="UniProtKB">
        <authorList>
            <consortium name="RefSeq"/>
        </authorList>
    </citation>
    <scope>IDENTIFICATION</scope>
</reference>